<name>A0A2P2QH42_RHIMU</name>
<organism evidence="1">
    <name type="scientific">Rhizophora mucronata</name>
    <name type="common">Asiatic mangrove</name>
    <dbReference type="NCBI Taxonomy" id="61149"/>
    <lineage>
        <taxon>Eukaryota</taxon>
        <taxon>Viridiplantae</taxon>
        <taxon>Streptophyta</taxon>
        <taxon>Embryophyta</taxon>
        <taxon>Tracheophyta</taxon>
        <taxon>Spermatophyta</taxon>
        <taxon>Magnoliopsida</taxon>
        <taxon>eudicotyledons</taxon>
        <taxon>Gunneridae</taxon>
        <taxon>Pentapetalae</taxon>
        <taxon>rosids</taxon>
        <taxon>fabids</taxon>
        <taxon>Malpighiales</taxon>
        <taxon>Rhizophoraceae</taxon>
        <taxon>Rhizophora</taxon>
    </lineage>
</organism>
<evidence type="ECO:0000313" key="1">
    <source>
        <dbReference type="EMBL" id="MBX66312.1"/>
    </source>
</evidence>
<sequence>MQPFVSFNLSMALSLIQFMQWHIHCVNFFTAQCSLL</sequence>
<accession>A0A2P2QH42</accession>
<dbReference type="AlphaFoldDB" id="A0A2P2QH42"/>
<dbReference type="EMBL" id="GGEC01085828">
    <property type="protein sequence ID" value="MBX66312.1"/>
    <property type="molecule type" value="Transcribed_RNA"/>
</dbReference>
<reference evidence="1" key="1">
    <citation type="submission" date="2018-02" db="EMBL/GenBank/DDBJ databases">
        <title>Rhizophora mucronata_Transcriptome.</title>
        <authorList>
            <person name="Meera S.P."/>
            <person name="Sreeshan A."/>
            <person name="Augustine A."/>
        </authorList>
    </citation>
    <scope>NUCLEOTIDE SEQUENCE</scope>
    <source>
        <tissue evidence="1">Leaf</tissue>
    </source>
</reference>
<protein>
    <submittedName>
        <fullName evidence="1">Uncharacterized protein</fullName>
    </submittedName>
</protein>
<proteinExistence type="predicted"/>